<evidence type="ECO:0000256" key="1">
    <source>
        <dbReference type="SAM" id="Coils"/>
    </source>
</evidence>
<name>A0A8S4C154_9TELE</name>
<dbReference type="GO" id="GO:0050821">
    <property type="term" value="P:protein stabilization"/>
    <property type="evidence" value="ECO:0007669"/>
    <property type="project" value="TreeGrafter"/>
</dbReference>
<reference evidence="2" key="1">
    <citation type="submission" date="2021-05" db="EMBL/GenBank/DDBJ databases">
        <authorList>
            <person name="Tigano A."/>
        </authorList>
    </citation>
    <scope>NUCLEOTIDE SEQUENCE</scope>
</reference>
<dbReference type="EMBL" id="CAJRST010039999">
    <property type="protein sequence ID" value="CAG6017437.1"/>
    <property type="molecule type" value="Genomic_DNA"/>
</dbReference>
<feature type="coiled-coil region" evidence="1">
    <location>
        <begin position="123"/>
        <end position="157"/>
    </location>
</feature>
<comment type="caution">
    <text evidence="2">The sequence shown here is derived from an EMBL/GenBank/DDBJ whole genome shotgun (WGS) entry which is preliminary data.</text>
</comment>
<sequence length="299" mass="33919">MFSQKVFPWRLGPLWELRFWAPREASMGVGRRKSQPMLGSVLPGAQLRPQELHSPHALLLRGAPLALWIKSLKRIGIIERREKKKKKKKKEAFIIMAQAKIQAKMNESVCSKFSRTLSMADRSGRLLESLDQLEIRVEALREAASAMEQERECILEMIQSVQSSQEMRDICAGEKEELTLTAERLMGRTLSVEISVGTIRSSQQEEALRRATSMIDDIVKKLLDDMEAGRQQLLALHAACVTEAPAVPIDQKFQAVVISCALEDQKKIKRRLETLLRNVDNAEKNIKILDHQKLDNGSQ</sequence>
<dbReference type="PANTHER" id="PTHR12334:SF6">
    <property type="entry name" value="BAG FAMILY MOLECULAR CHAPERONE REGULATOR 2"/>
    <property type="match status" value="1"/>
</dbReference>
<dbReference type="OrthoDB" id="6284251at2759"/>
<dbReference type="GO" id="GO:0051087">
    <property type="term" value="F:protein-folding chaperone binding"/>
    <property type="evidence" value="ECO:0007669"/>
    <property type="project" value="InterPro"/>
</dbReference>
<keyword evidence="3" id="KW-1185">Reference proteome</keyword>
<dbReference type="GO" id="GO:0000774">
    <property type="term" value="F:adenyl-nucleotide exchange factor activity"/>
    <property type="evidence" value="ECO:0007669"/>
    <property type="project" value="InterPro"/>
</dbReference>
<dbReference type="InterPro" id="IPR037689">
    <property type="entry name" value="BAG2"/>
</dbReference>
<keyword evidence="1" id="KW-0175">Coiled coil</keyword>
<dbReference type="AlphaFoldDB" id="A0A8S4C154"/>
<feature type="coiled-coil region" evidence="1">
    <location>
        <begin position="262"/>
        <end position="292"/>
    </location>
</feature>
<dbReference type="Proteomes" id="UP000677803">
    <property type="component" value="Unassembled WGS sequence"/>
</dbReference>
<organism evidence="2 3">
    <name type="scientific">Menidia menidia</name>
    <name type="common">Atlantic silverside</name>
    <dbReference type="NCBI Taxonomy" id="238744"/>
    <lineage>
        <taxon>Eukaryota</taxon>
        <taxon>Metazoa</taxon>
        <taxon>Chordata</taxon>
        <taxon>Craniata</taxon>
        <taxon>Vertebrata</taxon>
        <taxon>Euteleostomi</taxon>
        <taxon>Actinopterygii</taxon>
        <taxon>Neopterygii</taxon>
        <taxon>Teleostei</taxon>
        <taxon>Neoteleostei</taxon>
        <taxon>Acanthomorphata</taxon>
        <taxon>Ovalentaria</taxon>
        <taxon>Atherinomorphae</taxon>
        <taxon>Atheriniformes</taxon>
        <taxon>Atherinopsidae</taxon>
        <taxon>Menidiinae</taxon>
        <taxon>Menidia</taxon>
    </lineage>
</organism>
<accession>A0A8S4C154</accession>
<dbReference type="PANTHER" id="PTHR12334">
    <property type="entry name" value="BAG FAMILY MOLECULAR CHAPERONE REGULATOR 2"/>
    <property type="match status" value="1"/>
</dbReference>
<gene>
    <name evidence="2" type="ORF">MMEN_LOCUS20717</name>
</gene>
<protein>
    <submittedName>
        <fullName evidence="2">(Atlantic silverside) hypothetical protein</fullName>
    </submittedName>
</protein>
<evidence type="ECO:0000313" key="3">
    <source>
        <dbReference type="Proteomes" id="UP000677803"/>
    </source>
</evidence>
<evidence type="ECO:0000313" key="2">
    <source>
        <dbReference type="EMBL" id="CAG6017437.1"/>
    </source>
</evidence>
<proteinExistence type="predicted"/>
<dbReference type="Gene3D" id="1.20.58.890">
    <property type="match status" value="1"/>
</dbReference>